<evidence type="ECO:0000313" key="3">
    <source>
        <dbReference type="EMBL" id="EER41230.1"/>
    </source>
</evidence>
<dbReference type="VEuPathDB" id="FungiDB:HCDG_04876"/>
<protein>
    <submittedName>
        <fullName evidence="3">Uncharacterized protein</fullName>
    </submittedName>
</protein>
<dbReference type="HOGENOM" id="CLU_1570189_0_0_1"/>
<feature type="region of interest" description="Disordered" evidence="2">
    <location>
        <begin position="145"/>
        <end position="177"/>
    </location>
</feature>
<evidence type="ECO:0000256" key="1">
    <source>
        <dbReference type="SAM" id="Coils"/>
    </source>
</evidence>
<organism evidence="3 4">
    <name type="scientific">Ajellomyces capsulatus (strain H143)</name>
    <name type="common">Darling's disease fungus</name>
    <name type="synonym">Histoplasma capsulatum</name>
    <dbReference type="NCBI Taxonomy" id="544712"/>
    <lineage>
        <taxon>Eukaryota</taxon>
        <taxon>Fungi</taxon>
        <taxon>Dikarya</taxon>
        <taxon>Ascomycota</taxon>
        <taxon>Pezizomycotina</taxon>
        <taxon>Eurotiomycetes</taxon>
        <taxon>Eurotiomycetidae</taxon>
        <taxon>Onygenales</taxon>
        <taxon>Ajellomycetaceae</taxon>
        <taxon>Histoplasma</taxon>
    </lineage>
</organism>
<dbReference type="OrthoDB" id="4187532at2759"/>
<feature type="coiled-coil region" evidence="1">
    <location>
        <begin position="4"/>
        <end position="31"/>
    </location>
</feature>
<accession>C6HEK9</accession>
<gene>
    <name evidence="3" type="ORF">HCDG_04876</name>
</gene>
<evidence type="ECO:0000313" key="4">
    <source>
        <dbReference type="Proteomes" id="UP000002624"/>
    </source>
</evidence>
<dbReference type="Proteomes" id="UP000002624">
    <property type="component" value="Unassembled WGS sequence"/>
</dbReference>
<name>C6HEK9_AJECH</name>
<keyword evidence="1" id="KW-0175">Coiled coil</keyword>
<dbReference type="AlphaFoldDB" id="C6HEK9"/>
<reference evidence="4" key="1">
    <citation type="submission" date="2009-05" db="EMBL/GenBank/DDBJ databases">
        <title>The genome sequence of Ajellomyces capsulatus strain H143.</title>
        <authorList>
            <person name="Champion M."/>
            <person name="Cuomo C.A."/>
            <person name="Ma L.-J."/>
            <person name="Henn M.R."/>
            <person name="Sil A."/>
            <person name="Goldman B."/>
            <person name="Young S.K."/>
            <person name="Kodira C.D."/>
            <person name="Zeng Q."/>
            <person name="Koehrsen M."/>
            <person name="Alvarado L."/>
            <person name="Berlin A.M."/>
            <person name="Borenstein D."/>
            <person name="Chen Z."/>
            <person name="Engels R."/>
            <person name="Freedman E."/>
            <person name="Gellesch M."/>
            <person name="Goldberg J."/>
            <person name="Griggs A."/>
            <person name="Gujja S."/>
            <person name="Heiman D.I."/>
            <person name="Hepburn T.A."/>
            <person name="Howarth C."/>
            <person name="Jen D."/>
            <person name="Larson L."/>
            <person name="Lewis B."/>
            <person name="Mehta T."/>
            <person name="Park D."/>
            <person name="Pearson M."/>
            <person name="Roberts A."/>
            <person name="Saif S."/>
            <person name="Shea T.D."/>
            <person name="Shenoy N."/>
            <person name="Sisk P."/>
            <person name="Stolte C."/>
            <person name="Sykes S."/>
            <person name="Walk T."/>
            <person name="White J."/>
            <person name="Yandava C."/>
            <person name="Klein B."/>
            <person name="McEwen J.G."/>
            <person name="Puccia R."/>
            <person name="Goldman G.H."/>
            <person name="Felipe M.S."/>
            <person name="Nino-Vega G."/>
            <person name="San-Blas G."/>
            <person name="Taylor J.W."/>
            <person name="Mendoza L."/>
            <person name="Galagan J.E."/>
            <person name="Nusbaum C."/>
            <person name="Birren B.W."/>
        </authorList>
    </citation>
    <scope>NUCLEOTIDE SEQUENCE [LARGE SCALE GENOMIC DNA]</scope>
    <source>
        <strain evidence="4">H143</strain>
    </source>
</reference>
<sequence length="177" mass="20171">MSTLELSSSSLKKLEEEARRAQLKRFEKDKALKEKYKKHPPWSAEDWQRAKAAPPRPPVRYPVIISSSGTFPTAEKVKEVANLPSVPEVLWTTMTTMFDSEPEPEEPEKVQYCVLDFDALQLIEKYAKGEDVAIWFEGKKRTAWLSPRRPRQKRQPPPGEPPGVFAPAFDDDSSTEG</sequence>
<evidence type="ECO:0000256" key="2">
    <source>
        <dbReference type="SAM" id="MobiDB-lite"/>
    </source>
</evidence>
<dbReference type="EMBL" id="GG692424">
    <property type="protein sequence ID" value="EER41230.1"/>
    <property type="molecule type" value="Genomic_DNA"/>
</dbReference>
<dbReference type="OMA" id="RIAWSGH"/>
<proteinExistence type="predicted"/>